<evidence type="ECO:0000313" key="2">
    <source>
        <dbReference type="EMBL" id="KAF7634341.1"/>
    </source>
</evidence>
<evidence type="ECO:0000256" key="1">
    <source>
        <dbReference type="SAM" id="Coils"/>
    </source>
</evidence>
<sequence length="378" mass="44332">MQRRSAPPNLISNIITKSSNIFNKITNDDTNKLEIEKLSENDNHLLTSIEGLNLITTFAHKTADAQEISANSLEKWVKQTPNNAIGDIVGWTCELLRVYAEQQRKFAYNYEHFIGEFKKVFDIEKDIQEEEEKIKKLSENERNLYFAYNNKNNENNKEDGRKFFNLLKLQSLPKDENEVKNNWYDAVGELMVTEEEVEKKKEKAEIIKMEYLRLSLKGISESYCNFANITNLIFSCQSDLTEFIPKISTIEDLRNMKYVGIPKTRKIMKKLEKELFDKKIQISSPSTISKYIQPRRQSDPLSLNSNKNIKNNNLIQRLPKILLNNKTNKKQFEIAPPPPYTPTAPTVEQIELSENEEENKEKEYQRTRIIFFFFHLKN</sequence>
<keyword evidence="1" id="KW-0175">Coiled coil</keyword>
<name>A0A8S9ZM09_9BILA</name>
<protein>
    <submittedName>
        <fullName evidence="2">Uncharacterized protein</fullName>
    </submittedName>
</protein>
<dbReference type="AlphaFoldDB" id="A0A8S9ZM09"/>
<accession>A0A8S9ZM09</accession>
<keyword evidence="3" id="KW-1185">Reference proteome</keyword>
<reference evidence="2" key="1">
    <citation type="journal article" date="2020" name="Ecol. Evol.">
        <title>Genome structure and content of the rice root-knot nematode (Meloidogyne graminicola).</title>
        <authorList>
            <person name="Phan N.T."/>
            <person name="Danchin E.G.J."/>
            <person name="Klopp C."/>
            <person name="Perfus-Barbeoch L."/>
            <person name="Kozlowski D.K."/>
            <person name="Koutsovoulos G.D."/>
            <person name="Lopez-Roques C."/>
            <person name="Bouchez O."/>
            <person name="Zahm M."/>
            <person name="Besnard G."/>
            <person name="Bellafiore S."/>
        </authorList>
    </citation>
    <scope>NUCLEOTIDE SEQUENCE</scope>
    <source>
        <strain evidence="2">VN-18</strain>
    </source>
</reference>
<dbReference type="InterPro" id="IPR027267">
    <property type="entry name" value="AH/BAR_dom_sf"/>
</dbReference>
<proteinExistence type="predicted"/>
<feature type="coiled-coil region" evidence="1">
    <location>
        <begin position="120"/>
        <end position="147"/>
    </location>
</feature>
<comment type="caution">
    <text evidence="2">The sequence shown here is derived from an EMBL/GenBank/DDBJ whole genome shotgun (WGS) entry which is preliminary data.</text>
</comment>
<gene>
    <name evidence="2" type="ORF">Mgra_00006308</name>
</gene>
<dbReference type="EMBL" id="JABEBT010000060">
    <property type="protein sequence ID" value="KAF7634341.1"/>
    <property type="molecule type" value="Genomic_DNA"/>
</dbReference>
<evidence type="ECO:0000313" key="3">
    <source>
        <dbReference type="Proteomes" id="UP000605970"/>
    </source>
</evidence>
<dbReference type="Proteomes" id="UP000605970">
    <property type="component" value="Unassembled WGS sequence"/>
</dbReference>
<dbReference type="Gene3D" id="1.20.1270.60">
    <property type="entry name" value="Arfaptin homology (AH) domain/BAR domain"/>
    <property type="match status" value="1"/>
</dbReference>
<dbReference type="OrthoDB" id="5803434at2759"/>
<organism evidence="2 3">
    <name type="scientific">Meloidogyne graminicola</name>
    <dbReference type="NCBI Taxonomy" id="189291"/>
    <lineage>
        <taxon>Eukaryota</taxon>
        <taxon>Metazoa</taxon>
        <taxon>Ecdysozoa</taxon>
        <taxon>Nematoda</taxon>
        <taxon>Chromadorea</taxon>
        <taxon>Rhabditida</taxon>
        <taxon>Tylenchina</taxon>
        <taxon>Tylenchomorpha</taxon>
        <taxon>Tylenchoidea</taxon>
        <taxon>Meloidogynidae</taxon>
        <taxon>Meloidogyninae</taxon>
        <taxon>Meloidogyne</taxon>
    </lineage>
</organism>